<dbReference type="SMART" id="SM00850">
    <property type="entry name" value="LytTR"/>
    <property type="match status" value="1"/>
</dbReference>
<dbReference type="GO" id="GO:0000156">
    <property type="term" value="F:phosphorelay response regulator activity"/>
    <property type="evidence" value="ECO:0007669"/>
    <property type="project" value="InterPro"/>
</dbReference>
<dbReference type="InterPro" id="IPR046947">
    <property type="entry name" value="LytR-like"/>
</dbReference>
<dbReference type="Proteomes" id="UP000184335">
    <property type="component" value="Unassembled WGS sequence"/>
</dbReference>
<dbReference type="STRING" id="1118202.SAMN05443429_107109"/>
<dbReference type="Gene3D" id="2.40.50.1020">
    <property type="entry name" value="LytTr DNA-binding domain"/>
    <property type="match status" value="1"/>
</dbReference>
<name>A0A1M6FRL7_9FLAO</name>
<evidence type="ECO:0000256" key="1">
    <source>
        <dbReference type="PROSITE-ProRule" id="PRU00169"/>
    </source>
</evidence>
<evidence type="ECO:0000313" key="4">
    <source>
        <dbReference type="EMBL" id="SHJ00351.1"/>
    </source>
</evidence>
<proteinExistence type="predicted"/>
<dbReference type="InterPro" id="IPR011006">
    <property type="entry name" value="CheY-like_superfamily"/>
</dbReference>
<evidence type="ECO:0000259" key="2">
    <source>
        <dbReference type="PROSITE" id="PS50110"/>
    </source>
</evidence>
<dbReference type="InterPro" id="IPR001789">
    <property type="entry name" value="Sig_transdc_resp-reg_receiver"/>
</dbReference>
<keyword evidence="5" id="KW-1185">Reference proteome</keyword>
<protein>
    <submittedName>
        <fullName evidence="4">Two component transcriptional regulator, LytTR family</fullName>
    </submittedName>
</protein>
<organism evidence="4 5">
    <name type="scientific">Cruoricaptor ignavus</name>
    <dbReference type="NCBI Taxonomy" id="1118202"/>
    <lineage>
        <taxon>Bacteria</taxon>
        <taxon>Pseudomonadati</taxon>
        <taxon>Bacteroidota</taxon>
        <taxon>Flavobacteriia</taxon>
        <taxon>Flavobacteriales</taxon>
        <taxon>Weeksellaceae</taxon>
        <taxon>Cruoricaptor</taxon>
    </lineage>
</organism>
<dbReference type="EMBL" id="FQYI01000007">
    <property type="protein sequence ID" value="SHJ00351.1"/>
    <property type="molecule type" value="Genomic_DNA"/>
</dbReference>
<dbReference type="InterPro" id="IPR007492">
    <property type="entry name" value="LytTR_DNA-bd_dom"/>
</dbReference>
<evidence type="ECO:0000259" key="3">
    <source>
        <dbReference type="PROSITE" id="PS50930"/>
    </source>
</evidence>
<dbReference type="PANTHER" id="PTHR37299:SF1">
    <property type="entry name" value="STAGE 0 SPORULATION PROTEIN A HOMOLOG"/>
    <property type="match status" value="1"/>
</dbReference>
<dbReference type="Pfam" id="PF04397">
    <property type="entry name" value="LytTR"/>
    <property type="match status" value="1"/>
</dbReference>
<dbReference type="PANTHER" id="PTHR37299">
    <property type="entry name" value="TRANSCRIPTIONAL REGULATOR-RELATED"/>
    <property type="match status" value="1"/>
</dbReference>
<accession>A0A1M6FRL7</accession>
<dbReference type="SUPFAM" id="SSF52172">
    <property type="entry name" value="CheY-like"/>
    <property type="match status" value="1"/>
</dbReference>
<feature type="domain" description="HTH LytTR-type" evidence="3">
    <location>
        <begin position="130"/>
        <end position="203"/>
    </location>
</feature>
<feature type="modified residue" description="4-aspartylphosphate" evidence="1">
    <location>
        <position position="57"/>
    </location>
</feature>
<dbReference type="SMART" id="SM00448">
    <property type="entry name" value="REC"/>
    <property type="match status" value="1"/>
</dbReference>
<dbReference type="PROSITE" id="PS50110">
    <property type="entry name" value="RESPONSE_REGULATORY"/>
    <property type="match status" value="1"/>
</dbReference>
<dbReference type="PROSITE" id="PS50930">
    <property type="entry name" value="HTH_LYTTR"/>
    <property type="match status" value="1"/>
</dbReference>
<dbReference type="AlphaFoldDB" id="A0A1M6FRL7"/>
<dbReference type="GO" id="GO:0003677">
    <property type="term" value="F:DNA binding"/>
    <property type="evidence" value="ECO:0007669"/>
    <property type="project" value="InterPro"/>
</dbReference>
<reference evidence="4 5" key="1">
    <citation type="submission" date="2016-11" db="EMBL/GenBank/DDBJ databases">
        <authorList>
            <person name="Jaros S."/>
            <person name="Januszkiewicz K."/>
            <person name="Wedrychowicz H."/>
        </authorList>
    </citation>
    <scope>NUCLEOTIDE SEQUENCE [LARGE SCALE GENOMIC DNA]</scope>
    <source>
        <strain evidence="4 5">DSM 25479</strain>
    </source>
</reference>
<evidence type="ECO:0000313" key="5">
    <source>
        <dbReference type="Proteomes" id="UP000184335"/>
    </source>
</evidence>
<gene>
    <name evidence="4" type="ORF">SAMN05443429_107109</name>
</gene>
<sequence length="239" mass="26885">MEMRALIVEDEDLASDLLLNILQNQQIIEFYEIRRADSFESAAGILANFIPDVIFLDIQLGDGTGFDLLDTMQPPAPVVFLTAHEEYALKAHSYNALGYITKPFDRGSIYKLLTKIGARQKSAARTQRRFLVSEGSKMLSLKESEIAYFYAEGKNLFIHSISGDTYLYGSTLGKVAESLDPRLFFKINRNVCLNIEAVSEVHRYSGQRLCVVAVPPFPQEEMGIVAKASLADFKHWLNH</sequence>
<keyword evidence="1" id="KW-0597">Phosphoprotein</keyword>
<dbReference type="Pfam" id="PF00072">
    <property type="entry name" value="Response_reg"/>
    <property type="match status" value="1"/>
</dbReference>
<dbReference type="Gene3D" id="3.40.50.2300">
    <property type="match status" value="1"/>
</dbReference>
<feature type="domain" description="Response regulatory" evidence="2">
    <location>
        <begin position="4"/>
        <end position="117"/>
    </location>
</feature>